<comment type="caution">
    <text evidence="1">The sequence shown here is derived from an EMBL/GenBank/DDBJ whole genome shotgun (WGS) entry which is preliminary data.</text>
</comment>
<reference evidence="1 2" key="1">
    <citation type="journal article" date="2022" name="bioRxiv">
        <title>Genomics of Preaxostyla Flagellates Illuminates Evolutionary Transitions and the Path Towards Mitochondrial Loss.</title>
        <authorList>
            <person name="Novak L.V.F."/>
            <person name="Treitli S.C."/>
            <person name="Pyrih J."/>
            <person name="Halakuc P."/>
            <person name="Pipaliya S.V."/>
            <person name="Vacek V."/>
            <person name="Brzon O."/>
            <person name="Soukal P."/>
            <person name="Eme L."/>
            <person name="Dacks J.B."/>
            <person name="Karnkowska A."/>
            <person name="Elias M."/>
            <person name="Hampl V."/>
        </authorList>
    </citation>
    <scope>NUCLEOTIDE SEQUENCE [LARGE SCALE GENOMIC DNA]</scope>
    <source>
        <strain evidence="1">NAU3</strain>
        <tissue evidence="1">Gut</tissue>
    </source>
</reference>
<gene>
    <name evidence="1" type="ORF">BLNAU_9592</name>
</gene>
<sequence length="204" mass="23133">MGVSSLFPFDEFGELSLPAIGNLVQEMLGKAVENFWMNREVFSHSLRHFETILTSFFPPQSTFDEAITSSLCLHPTINRFVVEWRNNPQNTNFGERDDHHTSCRADNTVNSEPNKRVHASAAEADQFIWNSNKQRDQLSAAHCDDFFVFVCDYAWRSPSFLPNWSDPARVGGNDVDHHSPVMQGVLFNFAALLHEYVEGGCTGF</sequence>
<accession>A0ABQ9XVN1</accession>
<evidence type="ECO:0000313" key="2">
    <source>
        <dbReference type="Proteomes" id="UP001281761"/>
    </source>
</evidence>
<proteinExistence type="predicted"/>
<dbReference type="Proteomes" id="UP001281761">
    <property type="component" value="Unassembled WGS sequence"/>
</dbReference>
<name>A0ABQ9XVN1_9EUKA</name>
<protein>
    <submittedName>
        <fullName evidence="1">Uncharacterized protein</fullName>
    </submittedName>
</protein>
<organism evidence="1 2">
    <name type="scientific">Blattamonas nauphoetae</name>
    <dbReference type="NCBI Taxonomy" id="2049346"/>
    <lineage>
        <taxon>Eukaryota</taxon>
        <taxon>Metamonada</taxon>
        <taxon>Preaxostyla</taxon>
        <taxon>Oxymonadida</taxon>
        <taxon>Blattamonas</taxon>
    </lineage>
</organism>
<keyword evidence="2" id="KW-1185">Reference proteome</keyword>
<evidence type="ECO:0000313" key="1">
    <source>
        <dbReference type="EMBL" id="KAK2955544.1"/>
    </source>
</evidence>
<dbReference type="EMBL" id="JARBJD010000066">
    <property type="protein sequence ID" value="KAK2955544.1"/>
    <property type="molecule type" value="Genomic_DNA"/>
</dbReference>